<dbReference type="OrthoDB" id="3596450at2759"/>
<gene>
    <name evidence="2" type="ORF">TRIATDRAFT_90822</name>
</gene>
<dbReference type="GeneID" id="25786404"/>
<dbReference type="InterPro" id="IPR045518">
    <property type="entry name" value="2EXR"/>
</dbReference>
<organism evidence="2 3">
    <name type="scientific">Hypocrea atroviridis (strain ATCC 20476 / IMI 206040)</name>
    <name type="common">Trichoderma atroviride</name>
    <dbReference type="NCBI Taxonomy" id="452589"/>
    <lineage>
        <taxon>Eukaryota</taxon>
        <taxon>Fungi</taxon>
        <taxon>Dikarya</taxon>
        <taxon>Ascomycota</taxon>
        <taxon>Pezizomycotina</taxon>
        <taxon>Sordariomycetes</taxon>
        <taxon>Hypocreomycetidae</taxon>
        <taxon>Hypocreales</taxon>
        <taxon>Hypocreaceae</taxon>
        <taxon>Trichoderma</taxon>
    </lineage>
</organism>
<sequence length="376" mass="43724">MASEFHLFTSLPTEIRLKVWEHALRPYSPSRPGAHFFSVTNFKEDGDQLARLRAPCVLGSRCKLNHGHTYYLAAPKFGISHSWTNNNPSAYLWDFGMWSACSESREIIEDHYKTEYWAAKLLEDSKCDYPPKPDADACVPFIFPRSNEDWRFAIRPNRDLICFQPLNPLTIGYHRKGTYLTEDISMVNPTTGLRDVKNMAFEFDSSWCDDLKVVSCPQDFRAYFEEKSPRGLFIRLFLELDACGERYDPIWLIDYGLKQDPPKRDLGEDRPRIPWPYQRTFFANDRKFVQVGRFYTDEYKSTERWSALDFLEELSDMLGGVSPGHAFHHYEGKFSWDGSCPICEENARTGIWYDIRSDIEVLVLLQKDAIEIIPAA</sequence>
<accession>G9NQ01</accession>
<reference evidence="2 3" key="1">
    <citation type="journal article" date="2011" name="Genome Biol.">
        <title>Comparative genome sequence analysis underscores mycoparasitism as the ancestral life style of Trichoderma.</title>
        <authorList>
            <person name="Kubicek C.P."/>
            <person name="Herrera-Estrella A."/>
            <person name="Seidl-Seiboth V."/>
            <person name="Martinez D.A."/>
            <person name="Druzhinina I.S."/>
            <person name="Thon M."/>
            <person name="Zeilinger S."/>
            <person name="Casas-Flores S."/>
            <person name="Horwitz B.A."/>
            <person name="Mukherjee P.K."/>
            <person name="Mukherjee M."/>
            <person name="Kredics L."/>
            <person name="Alcaraz L.D."/>
            <person name="Aerts A."/>
            <person name="Antal Z."/>
            <person name="Atanasova L."/>
            <person name="Cervantes-Badillo M.G."/>
            <person name="Challacombe J."/>
            <person name="Chertkov O."/>
            <person name="McCluskey K."/>
            <person name="Coulpier F."/>
            <person name="Deshpande N."/>
            <person name="von Doehren H."/>
            <person name="Ebbole D.J."/>
            <person name="Esquivel-Naranjo E.U."/>
            <person name="Fekete E."/>
            <person name="Flipphi M."/>
            <person name="Glaser F."/>
            <person name="Gomez-Rodriguez E.Y."/>
            <person name="Gruber S."/>
            <person name="Han C."/>
            <person name="Henrissat B."/>
            <person name="Hermosa R."/>
            <person name="Hernandez-Onate M."/>
            <person name="Karaffa L."/>
            <person name="Kosti I."/>
            <person name="Le Crom S."/>
            <person name="Lindquist E."/>
            <person name="Lucas S."/>
            <person name="Luebeck M."/>
            <person name="Luebeck P.S."/>
            <person name="Margeot A."/>
            <person name="Metz B."/>
            <person name="Misra M."/>
            <person name="Nevalainen H."/>
            <person name="Omann M."/>
            <person name="Packer N."/>
            <person name="Perrone G."/>
            <person name="Uresti-Rivera E.E."/>
            <person name="Salamov A."/>
            <person name="Schmoll M."/>
            <person name="Seiboth B."/>
            <person name="Shapiro H."/>
            <person name="Sukno S."/>
            <person name="Tamayo-Ramos J.A."/>
            <person name="Tisch D."/>
            <person name="Wiest A."/>
            <person name="Wilkinson H.H."/>
            <person name="Zhang M."/>
            <person name="Coutinho P.M."/>
            <person name="Kenerley C.M."/>
            <person name="Monte E."/>
            <person name="Baker S.E."/>
            <person name="Grigoriev I.V."/>
        </authorList>
    </citation>
    <scope>NUCLEOTIDE SEQUENCE [LARGE SCALE GENOMIC DNA]</scope>
    <source>
        <strain evidence="3">ATCC 20476 / IMI 206040</strain>
    </source>
</reference>
<dbReference type="eggNOG" id="ENOG502QZKU">
    <property type="taxonomic scope" value="Eukaryota"/>
</dbReference>
<evidence type="ECO:0000313" key="2">
    <source>
        <dbReference type="EMBL" id="EHK47153.1"/>
    </source>
</evidence>
<dbReference type="HOGENOM" id="CLU_066482_0_0_1"/>
<dbReference type="Proteomes" id="UP000005426">
    <property type="component" value="Unassembled WGS sequence"/>
</dbReference>
<dbReference type="Pfam" id="PF20150">
    <property type="entry name" value="2EXR"/>
    <property type="match status" value="1"/>
</dbReference>
<dbReference type="OMA" id="TFHPFPN"/>
<proteinExistence type="predicted"/>
<evidence type="ECO:0000259" key="1">
    <source>
        <dbReference type="Pfam" id="PF20150"/>
    </source>
</evidence>
<name>G9NQ01_HYPAI</name>
<keyword evidence="3" id="KW-1185">Reference proteome</keyword>
<dbReference type="PANTHER" id="PTHR35910">
    <property type="entry name" value="2EXR DOMAIN-CONTAINING PROTEIN"/>
    <property type="match status" value="1"/>
</dbReference>
<comment type="caution">
    <text evidence="2">The sequence shown here is derived from an EMBL/GenBank/DDBJ whole genome shotgun (WGS) entry which is preliminary data.</text>
</comment>
<dbReference type="PANTHER" id="PTHR35910:SF1">
    <property type="entry name" value="2EXR DOMAIN-CONTAINING PROTEIN"/>
    <property type="match status" value="1"/>
</dbReference>
<evidence type="ECO:0000313" key="3">
    <source>
        <dbReference type="Proteomes" id="UP000005426"/>
    </source>
</evidence>
<dbReference type="KEGG" id="tatv:25786404"/>
<dbReference type="AlphaFoldDB" id="G9NQ01"/>
<feature type="domain" description="2EXR" evidence="1">
    <location>
        <begin position="5"/>
        <end position="114"/>
    </location>
</feature>
<dbReference type="EMBL" id="ABDG02000021">
    <property type="protein sequence ID" value="EHK47153.1"/>
    <property type="molecule type" value="Genomic_DNA"/>
</dbReference>
<protein>
    <recommendedName>
        <fullName evidence="1">2EXR domain-containing protein</fullName>
    </recommendedName>
</protein>